<name>A0A1R3L0U2_9ROSI</name>
<feature type="region of interest" description="Disordered" evidence="1">
    <location>
        <begin position="1"/>
        <end position="56"/>
    </location>
</feature>
<sequence>CRGAVAGGAEVHLTVDDQSDGGVPHGRPGEVSPGDPEGEVVTGDCELGRGDGPRGRVAAVDEGVGYLRPRLVRQTRGRRPATSEAARGRPARPPVIPLEVGEDLGRRRMVAPADEEAHVRARDGEGRRCHGSRGRVPAEVAVDEPRPRHPVTGCCAGRVPVAGADPKALPVVVHPS</sequence>
<accession>A0A1R3L0U2</accession>
<feature type="non-terminal residue" evidence="2">
    <location>
        <position position="1"/>
    </location>
</feature>
<gene>
    <name evidence="2" type="ORF">COLO4_02513</name>
</gene>
<dbReference type="EMBL" id="AWUE01005513">
    <property type="protein sequence ID" value="OMP12966.1"/>
    <property type="molecule type" value="Genomic_DNA"/>
</dbReference>
<reference evidence="3" key="1">
    <citation type="submission" date="2013-09" db="EMBL/GenBank/DDBJ databases">
        <title>Corchorus olitorius genome sequencing.</title>
        <authorList>
            <person name="Alam M."/>
            <person name="Haque M.S."/>
            <person name="Islam M.S."/>
            <person name="Emdad E.M."/>
            <person name="Islam M.M."/>
            <person name="Ahmed B."/>
            <person name="Halim A."/>
            <person name="Hossen Q.M.M."/>
            <person name="Hossain M.Z."/>
            <person name="Ahmed R."/>
            <person name="Khan M.M."/>
            <person name="Islam R."/>
            <person name="Rashid M.M."/>
            <person name="Khan S.A."/>
            <person name="Rahman M.S."/>
            <person name="Alam M."/>
            <person name="Yahiya A.S."/>
            <person name="Khan M.S."/>
            <person name="Azam M.S."/>
            <person name="Haque T."/>
            <person name="Lashkar M.Z.H."/>
            <person name="Akhand A.I."/>
            <person name="Morshed G."/>
            <person name="Roy S."/>
            <person name="Uddin K.S."/>
            <person name="Rabeya T."/>
            <person name="Hossain A.S."/>
            <person name="Chowdhury A."/>
            <person name="Snigdha A.R."/>
            <person name="Mortoza M.S."/>
            <person name="Matin S.A."/>
            <person name="Hoque S.M.E."/>
            <person name="Islam M.K."/>
            <person name="Roy D.K."/>
            <person name="Haider R."/>
            <person name="Moosa M.M."/>
            <person name="Elias S.M."/>
            <person name="Hasan A.M."/>
            <person name="Jahan S."/>
            <person name="Shafiuddin M."/>
            <person name="Mahmood N."/>
            <person name="Shommy N.S."/>
        </authorList>
    </citation>
    <scope>NUCLEOTIDE SEQUENCE [LARGE SCALE GENOMIC DNA]</scope>
    <source>
        <strain evidence="3">cv. O-4</strain>
    </source>
</reference>
<evidence type="ECO:0000313" key="3">
    <source>
        <dbReference type="Proteomes" id="UP000187203"/>
    </source>
</evidence>
<comment type="caution">
    <text evidence="2">The sequence shown here is derived from an EMBL/GenBank/DDBJ whole genome shotgun (WGS) entry which is preliminary data.</text>
</comment>
<evidence type="ECO:0000256" key="1">
    <source>
        <dbReference type="SAM" id="MobiDB-lite"/>
    </source>
</evidence>
<feature type="region of interest" description="Disordered" evidence="1">
    <location>
        <begin position="69"/>
        <end position="97"/>
    </location>
</feature>
<organism evidence="2 3">
    <name type="scientific">Corchorus olitorius</name>
    <dbReference type="NCBI Taxonomy" id="93759"/>
    <lineage>
        <taxon>Eukaryota</taxon>
        <taxon>Viridiplantae</taxon>
        <taxon>Streptophyta</taxon>
        <taxon>Embryophyta</taxon>
        <taxon>Tracheophyta</taxon>
        <taxon>Spermatophyta</taxon>
        <taxon>Magnoliopsida</taxon>
        <taxon>eudicotyledons</taxon>
        <taxon>Gunneridae</taxon>
        <taxon>Pentapetalae</taxon>
        <taxon>rosids</taxon>
        <taxon>malvids</taxon>
        <taxon>Malvales</taxon>
        <taxon>Malvaceae</taxon>
        <taxon>Grewioideae</taxon>
        <taxon>Apeibeae</taxon>
        <taxon>Corchorus</taxon>
    </lineage>
</organism>
<dbReference type="Proteomes" id="UP000187203">
    <property type="component" value="Unassembled WGS sequence"/>
</dbReference>
<feature type="compositionally biased region" description="Basic residues" evidence="1">
    <location>
        <begin position="70"/>
        <end position="79"/>
    </location>
</feature>
<protein>
    <submittedName>
        <fullName evidence="2">Sodium-dependent noradrenaline transporter</fullName>
    </submittedName>
</protein>
<dbReference type="AlphaFoldDB" id="A0A1R3L0U2"/>
<evidence type="ECO:0000313" key="2">
    <source>
        <dbReference type="EMBL" id="OMP12966.1"/>
    </source>
</evidence>
<proteinExistence type="predicted"/>
<keyword evidence="3" id="KW-1185">Reference proteome</keyword>
<feature type="region of interest" description="Disordered" evidence="1">
    <location>
        <begin position="120"/>
        <end position="150"/>
    </location>
</feature>